<keyword evidence="2" id="KW-1185">Reference proteome</keyword>
<gene>
    <name evidence="1" type="primary">RPS18A</name>
    <name evidence="1" type="ORF">CR513_49680</name>
</gene>
<dbReference type="STRING" id="157652.A0A371EYB2"/>
<proteinExistence type="predicted"/>
<accession>A0A371EYB2</accession>
<organism evidence="1 2">
    <name type="scientific">Mucuna pruriens</name>
    <name type="common">Velvet bean</name>
    <name type="synonym">Dolichos pruriens</name>
    <dbReference type="NCBI Taxonomy" id="157652"/>
    <lineage>
        <taxon>Eukaryota</taxon>
        <taxon>Viridiplantae</taxon>
        <taxon>Streptophyta</taxon>
        <taxon>Embryophyta</taxon>
        <taxon>Tracheophyta</taxon>
        <taxon>Spermatophyta</taxon>
        <taxon>Magnoliopsida</taxon>
        <taxon>eudicotyledons</taxon>
        <taxon>Gunneridae</taxon>
        <taxon>Pentapetalae</taxon>
        <taxon>rosids</taxon>
        <taxon>fabids</taxon>
        <taxon>Fabales</taxon>
        <taxon>Fabaceae</taxon>
        <taxon>Papilionoideae</taxon>
        <taxon>50 kb inversion clade</taxon>
        <taxon>NPAAA clade</taxon>
        <taxon>indigoferoid/millettioid clade</taxon>
        <taxon>Phaseoleae</taxon>
        <taxon>Mucuna</taxon>
    </lineage>
</organism>
<dbReference type="OrthoDB" id="1665086at2759"/>
<keyword evidence="1" id="KW-0689">Ribosomal protein</keyword>
<protein>
    <submittedName>
        <fullName evidence="1">40S ribosomal protein S18</fullName>
    </submittedName>
</protein>
<reference evidence="1" key="1">
    <citation type="submission" date="2018-05" db="EMBL/GenBank/DDBJ databases">
        <title>Draft genome of Mucuna pruriens seed.</title>
        <authorList>
            <person name="Nnadi N.E."/>
            <person name="Vos R."/>
            <person name="Hasami M.H."/>
            <person name="Devisetty U.K."/>
            <person name="Aguiy J.C."/>
        </authorList>
    </citation>
    <scope>NUCLEOTIDE SEQUENCE [LARGE SCALE GENOMIC DNA]</scope>
    <source>
        <strain evidence="1">JCA_2017</strain>
    </source>
</reference>
<evidence type="ECO:0000313" key="1">
    <source>
        <dbReference type="EMBL" id="RDX71016.1"/>
    </source>
</evidence>
<name>A0A371EYB2_MUCPR</name>
<evidence type="ECO:0000313" key="2">
    <source>
        <dbReference type="Proteomes" id="UP000257109"/>
    </source>
</evidence>
<dbReference type="Proteomes" id="UP000257109">
    <property type="component" value="Unassembled WGS sequence"/>
</dbReference>
<keyword evidence="1" id="KW-0687">Ribonucleoprotein</keyword>
<comment type="caution">
    <text evidence="1">The sequence shown here is derived from an EMBL/GenBank/DDBJ whole genome shotgun (WGS) entry which is preliminary data.</text>
</comment>
<sequence length="101" mass="12226">MVVAVIYSWQFKIANWFLNRKKDYKDEKYYQVVSNALDMKLMDDSNWLKKMRIVSLKLRRFKSNPFIEMLEFGIFNISDGTQPFRVTFWRIHIPMTESFGS</sequence>
<dbReference type="AlphaFoldDB" id="A0A371EYB2"/>
<dbReference type="GO" id="GO:0005840">
    <property type="term" value="C:ribosome"/>
    <property type="evidence" value="ECO:0007669"/>
    <property type="project" value="UniProtKB-KW"/>
</dbReference>
<feature type="non-terminal residue" evidence="1">
    <location>
        <position position="1"/>
    </location>
</feature>
<dbReference type="EMBL" id="QJKJ01011492">
    <property type="protein sequence ID" value="RDX71016.1"/>
    <property type="molecule type" value="Genomic_DNA"/>
</dbReference>